<organism evidence="8 9">
    <name type="scientific">Tritrichomonas musculus</name>
    <dbReference type="NCBI Taxonomy" id="1915356"/>
    <lineage>
        <taxon>Eukaryota</taxon>
        <taxon>Metamonada</taxon>
        <taxon>Parabasalia</taxon>
        <taxon>Tritrichomonadida</taxon>
        <taxon>Tritrichomonadidae</taxon>
        <taxon>Tritrichomonas</taxon>
    </lineage>
</organism>
<protein>
    <recommendedName>
        <fullName evidence="7">Sugar phosphate transporter domain-containing protein</fullName>
    </recommendedName>
</protein>
<comment type="caution">
    <text evidence="8">The sequence shown here is derived from an EMBL/GenBank/DDBJ whole genome shotgun (WGS) entry which is preliminary data.</text>
</comment>
<evidence type="ECO:0000256" key="2">
    <source>
        <dbReference type="ARBA" id="ARBA00022692"/>
    </source>
</evidence>
<feature type="transmembrane region" description="Helical" evidence="5">
    <location>
        <begin position="144"/>
        <end position="161"/>
    </location>
</feature>
<feature type="transmembrane region" description="Helical" evidence="5">
    <location>
        <begin position="216"/>
        <end position="237"/>
    </location>
</feature>
<keyword evidence="4 5" id="KW-0472">Membrane</keyword>
<name>A0ABR2HF83_9EUKA</name>
<dbReference type="Pfam" id="PF03151">
    <property type="entry name" value="TPT"/>
    <property type="match status" value="1"/>
</dbReference>
<evidence type="ECO:0000256" key="3">
    <source>
        <dbReference type="ARBA" id="ARBA00022989"/>
    </source>
</evidence>
<feature type="domain" description="Sugar phosphate transporter" evidence="7">
    <location>
        <begin position="5"/>
        <end position="292"/>
    </location>
</feature>
<feature type="transmembrane region" description="Helical" evidence="5">
    <location>
        <begin position="41"/>
        <end position="58"/>
    </location>
</feature>
<reference evidence="8 9" key="1">
    <citation type="submission" date="2024-04" db="EMBL/GenBank/DDBJ databases">
        <title>Tritrichomonas musculus Genome.</title>
        <authorList>
            <person name="Alves-Ferreira E."/>
            <person name="Grigg M."/>
            <person name="Lorenzi H."/>
            <person name="Galac M."/>
        </authorList>
    </citation>
    <scope>NUCLEOTIDE SEQUENCE [LARGE SCALE GENOMIC DNA]</scope>
    <source>
        <strain evidence="8 9">EAF2021</strain>
    </source>
</reference>
<evidence type="ECO:0000256" key="4">
    <source>
        <dbReference type="ARBA" id="ARBA00023136"/>
    </source>
</evidence>
<proteinExistence type="predicted"/>
<evidence type="ECO:0000259" key="7">
    <source>
        <dbReference type="Pfam" id="PF03151"/>
    </source>
</evidence>
<feature type="signal peptide" evidence="6">
    <location>
        <begin position="1"/>
        <end position="17"/>
    </location>
</feature>
<keyword evidence="2 5" id="KW-0812">Transmembrane</keyword>
<dbReference type="InterPro" id="IPR004853">
    <property type="entry name" value="Sugar_P_trans_dom"/>
</dbReference>
<evidence type="ECO:0000313" key="9">
    <source>
        <dbReference type="Proteomes" id="UP001470230"/>
    </source>
</evidence>
<dbReference type="PANTHER" id="PTHR11132">
    <property type="entry name" value="SOLUTE CARRIER FAMILY 35"/>
    <property type="match status" value="1"/>
</dbReference>
<keyword evidence="6" id="KW-0732">Signal</keyword>
<dbReference type="EMBL" id="JAPFFF010000029">
    <property type="protein sequence ID" value="KAK8846061.1"/>
    <property type="molecule type" value="Genomic_DNA"/>
</dbReference>
<evidence type="ECO:0000256" key="1">
    <source>
        <dbReference type="ARBA" id="ARBA00004141"/>
    </source>
</evidence>
<keyword evidence="9" id="KW-1185">Reference proteome</keyword>
<feature type="chain" id="PRO_5045873202" description="Sugar phosphate transporter domain-containing protein" evidence="6">
    <location>
        <begin position="18"/>
        <end position="344"/>
    </location>
</feature>
<gene>
    <name evidence="8" type="ORF">M9Y10_020062</name>
</gene>
<keyword evidence="3 5" id="KW-1133">Transmembrane helix</keyword>
<dbReference type="InterPro" id="IPR050186">
    <property type="entry name" value="TPT_transporter"/>
</dbReference>
<evidence type="ECO:0000256" key="5">
    <source>
        <dbReference type="SAM" id="Phobius"/>
    </source>
</evidence>
<evidence type="ECO:0000313" key="8">
    <source>
        <dbReference type="EMBL" id="KAK8846061.1"/>
    </source>
</evidence>
<accession>A0ABR2HF83</accession>
<feature type="transmembrane region" description="Helical" evidence="5">
    <location>
        <begin position="276"/>
        <end position="295"/>
    </location>
</feature>
<dbReference type="Proteomes" id="UP001470230">
    <property type="component" value="Unassembled WGS sequence"/>
</dbReference>
<feature type="transmembrane region" description="Helical" evidence="5">
    <location>
        <begin position="243"/>
        <end position="264"/>
    </location>
</feature>
<feature type="transmembrane region" description="Helical" evidence="5">
    <location>
        <begin position="70"/>
        <end position="87"/>
    </location>
</feature>
<feature type="transmembrane region" description="Helical" evidence="5">
    <location>
        <begin position="120"/>
        <end position="138"/>
    </location>
</feature>
<evidence type="ECO:0000256" key="6">
    <source>
        <dbReference type="SAM" id="SignalP"/>
    </source>
</evidence>
<sequence length="344" mass="38710">MAFLLVLIGISFCTATALILTNKKVMNDYGFECPTFLTSYHFILSVILLNVMANMGYIKRPTNVPTLYKWTTGAFGVASIVFMNLNLKVNSIGFYQLSKLCNIPMMVLYKLVFKHKTTPTESLVSLGILLIGLCLFTVNDVEFTVVGSVVALTAVISTTVFQSRSAYTQTEYNITGPQINQMVALPEFVICFLCALCFETHGPKSILIHQFQSFEIGLILLTGLFAVYGNVIGFIMIGKTGPVTFQVIGHTKTILIFIFGLIMFPPKKYESHEQKVKKITGLVVSMVGVIMYTYFELKIRARENREKQQQKLIEKREEEESVFENRGDDIVFKKAEASDQKEEL</sequence>
<comment type="subcellular location">
    <subcellularLocation>
        <location evidence="1">Membrane</location>
        <topology evidence="1">Multi-pass membrane protein</topology>
    </subcellularLocation>
</comment>